<feature type="region of interest" description="Disordered" evidence="2">
    <location>
        <begin position="126"/>
        <end position="154"/>
    </location>
</feature>
<proteinExistence type="predicted"/>
<dbReference type="AlphaFoldDB" id="A0A8C0GMF9"/>
<evidence type="ECO:0000259" key="3">
    <source>
        <dbReference type="PROSITE" id="PS50804"/>
    </source>
</evidence>
<feature type="compositionally biased region" description="Basic and acidic residues" evidence="2">
    <location>
        <begin position="142"/>
        <end position="154"/>
    </location>
</feature>
<evidence type="ECO:0000256" key="1">
    <source>
        <dbReference type="ARBA" id="ARBA00023242"/>
    </source>
</evidence>
<dbReference type="GeneTree" id="ENSGT00940000159113"/>
<evidence type="ECO:0000313" key="4">
    <source>
        <dbReference type="Ensembl" id="ENSCABP00000011423.1"/>
    </source>
</evidence>
<dbReference type="Ensembl" id="ENSCABT00000012500.1">
    <property type="protein sequence ID" value="ENSCABP00000011423.1"/>
    <property type="gene ID" value="ENSCABG00000008508.1"/>
</dbReference>
<keyword evidence="5" id="KW-1185">Reference proteome</keyword>
<accession>A0A8C0GMF9</accession>
<reference evidence="4" key="2">
    <citation type="submission" date="2025-09" db="UniProtKB">
        <authorList>
            <consortium name="Ensembl"/>
        </authorList>
    </citation>
    <scope>IDENTIFICATION</scope>
</reference>
<name>A0A8C0GMF9_CHEAB</name>
<sequence>MAPYLTGTAQTAYRGLVTEEARDYGRVKAAVLDALDVSPETFRQQFRSQTYPSGSQPRLVAQALNEACRRWLQPETRTAEEVTEQVVLEQFVHILLARGWAWVLRHQPATLAATVSLMEDFLAAETSVGPTLRPPNPGPKRPNSDKKGDALTGP</sequence>
<dbReference type="Pfam" id="PF02023">
    <property type="entry name" value="SCAN"/>
    <property type="match status" value="1"/>
</dbReference>
<evidence type="ECO:0000256" key="2">
    <source>
        <dbReference type="SAM" id="MobiDB-lite"/>
    </source>
</evidence>
<feature type="domain" description="SCAN box" evidence="3">
    <location>
        <begin position="43"/>
        <end position="121"/>
    </location>
</feature>
<dbReference type="InterPro" id="IPR038269">
    <property type="entry name" value="SCAN_sf"/>
</dbReference>
<dbReference type="InterPro" id="IPR003309">
    <property type="entry name" value="SCAN_dom"/>
</dbReference>
<dbReference type="PROSITE" id="PS50804">
    <property type="entry name" value="SCAN_BOX"/>
    <property type="match status" value="1"/>
</dbReference>
<protein>
    <recommendedName>
        <fullName evidence="3">SCAN box domain-containing protein</fullName>
    </recommendedName>
</protein>
<dbReference type="SMART" id="SM00431">
    <property type="entry name" value="SCAN"/>
    <property type="match status" value="1"/>
</dbReference>
<dbReference type="PANTHER" id="PTHR45935">
    <property type="entry name" value="PROTEIN ZBED8-RELATED"/>
    <property type="match status" value="1"/>
</dbReference>
<dbReference type="InterPro" id="IPR050916">
    <property type="entry name" value="SCAN-C2H2_zinc_finger"/>
</dbReference>
<keyword evidence="1" id="KW-0539">Nucleus</keyword>
<dbReference type="Gene3D" id="1.10.4020.10">
    <property type="entry name" value="DNA breaking-rejoining enzymes"/>
    <property type="match status" value="1"/>
</dbReference>
<reference evidence="4" key="1">
    <citation type="submission" date="2025-08" db="UniProtKB">
        <authorList>
            <consortium name="Ensembl"/>
        </authorList>
    </citation>
    <scope>IDENTIFICATION</scope>
</reference>
<evidence type="ECO:0000313" key="5">
    <source>
        <dbReference type="Proteomes" id="UP000694404"/>
    </source>
</evidence>
<dbReference type="SUPFAM" id="SSF47353">
    <property type="entry name" value="Retrovirus capsid dimerization domain-like"/>
    <property type="match status" value="1"/>
</dbReference>
<dbReference type="Proteomes" id="UP000694404">
    <property type="component" value="Unplaced"/>
</dbReference>
<dbReference type="OMA" id="EFRETCK"/>
<dbReference type="PANTHER" id="PTHR45935:SF15">
    <property type="entry name" value="SCAN BOX DOMAIN-CONTAINING PROTEIN"/>
    <property type="match status" value="1"/>
</dbReference>
<organism evidence="4 5">
    <name type="scientific">Chelonoidis abingdonii</name>
    <name type="common">Abingdon island giant tortoise</name>
    <name type="synonym">Testudo abingdonii</name>
    <dbReference type="NCBI Taxonomy" id="106734"/>
    <lineage>
        <taxon>Eukaryota</taxon>
        <taxon>Metazoa</taxon>
        <taxon>Chordata</taxon>
        <taxon>Craniata</taxon>
        <taxon>Vertebrata</taxon>
        <taxon>Euteleostomi</taxon>
        <taxon>Archelosauria</taxon>
        <taxon>Testudinata</taxon>
        <taxon>Testudines</taxon>
        <taxon>Cryptodira</taxon>
        <taxon>Durocryptodira</taxon>
        <taxon>Testudinoidea</taxon>
        <taxon>Testudinidae</taxon>
        <taxon>Chelonoidis</taxon>
    </lineage>
</organism>